<organism evidence="3 4">
    <name type="scientific">Shouchella rhizosphaerae</name>
    <dbReference type="NCBI Taxonomy" id="866786"/>
    <lineage>
        <taxon>Bacteria</taxon>
        <taxon>Bacillati</taxon>
        <taxon>Bacillota</taxon>
        <taxon>Bacilli</taxon>
        <taxon>Bacillales</taxon>
        <taxon>Bacillaceae</taxon>
        <taxon>Shouchella</taxon>
    </lineage>
</organism>
<proteinExistence type="inferred from homology"/>
<dbReference type="PROSITE" id="PS51756">
    <property type="entry name" value="LXG"/>
    <property type="match status" value="1"/>
</dbReference>
<dbReference type="EMBL" id="CP144921">
    <property type="protein sequence ID" value="WWA28999.1"/>
    <property type="molecule type" value="Genomic_DNA"/>
</dbReference>
<name>A0ABZ2CWS8_9BACI</name>
<evidence type="ECO:0000313" key="4">
    <source>
        <dbReference type="Proteomes" id="UP001341136"/>
    </source>
</evidence>
<protein>
    <submittedName>
        <fullName evidence="3">LXG domain-containing protein</fullName>
    </submittedName>
</protein>
<dbReference type="Proteomes" id="UP001341136">
    <property type="component" value="Chromosome"/>
</dbReference>
<evidence type="ECO:0000256" key="1">
    <source>
        <dbReference type="ARBA" id="ARBA00034117"/>
    </source>
</evidence>
<gene>
    <name evidence="3" type="ORF">V5G21_14795</name>
</gene>
<reference evidence="3 4" key="1">
    <citation type="submission" date="2024-01" db="EMBL/GenBank/DDBJ databases">
        <title>Culturomics analysis of mouse respiratory tract.</title>
        <authorList>
            <person name="Phillips A.M."/>
            <person name="Collette N.M."/>
            <person name="Mageeney C.M."/>
            <person name="Sinha A."/>
            <person name="Hern K.E."/>
            <person name="Arkin A.P."/>
            <person name="Williams K.P."/>
            <person name="Branda S."/>
        </authorList>
    </citation>
    <scope>NUCLEOTIDE SEQUENCE [LARGE SCALE GENOMIC DNA]</scope>
    <source>
        <strain evidence="3 4">CP20</strain>
    </source>
</reference>
<accession>A0ABZ2CWS8</accession>
<dbReference type="Pfam" id="PF04740">
    <property type="entry name" value="LXG"/>
    <property type="match status" value="1"/>
</dbReference>
<evidence type="ECO:0000313" key="3">
    <source>
        <dbReference type="EMBL" id="WWA28999.1"/>
    </source>
</evidence>
<evidence type="ECO:0000259" key="2">
    <source>
        <dbReference type="PROSITE" id="PS51756"/>
    </source>
</evidence>
<feature type="domain" description="LXG" evidence="2">
    <location>
        <begin position="1"/>
        <end position="226"/>
    </location>
</feature>
<comment type="similarity">
    <text evidence="1">In the N-terminal section; belongs to the LXG family.</text>
</comment>
<sequence length="606" mass="67258">MNTLDVQEVLDALDEIVERKLHDQAQLERLQASIQKIIHLDSLQGEGGEAIKDHFATLHLPVLAAFQLFIGQYIEQLKQIRSNLLNFESSSALIREEFLADVKTGLDRVERYAIADATAIESIRASIADLLPLPPFSMEPVLRYAQQGKDHVRVTAERLGNLDEANDTVLSSAKSTLQELTTVVSQVANWTSGGVIPSPETQAEIDANMEELYQNVVTQALQMAPLDRSHVEGREGELYQDVLPLEFLYTGAYAPLYGSLKAANWYYLNHFPVSAILSNEQALQACRAPAMGATHAVTPAYFPLFARLSTLPSNATVSPAILTRQLKQLVPIQYQWYQAQLRTQAIQTAVSEVAATGRSVLTEEEVAAMQAYLENNPPGDGPLIAEVDEEVYKDGRYPGPTKDARVGADGIAYKNNIRTFLDPVADFFFGDFLTLADPEASLGEKALATTFILVKPAKVAELGYDLSKVRKVETGGKGTDKTRPSWRQSEIDVGKEYPGYRDQVSYKQGNEVSHGTKNSSRPDFYIKGHSIEVKNYKVTTSSGRSNLIRNVSKQINKRISDLPEQTKQSVIIDVRGQNVSRDVLRDIKQKINERTNDVAEIIFKMD</sequence>
<dbReference type="RefSeq" id="WP_338464881.1">
    <property type="nucleotide sequence ID" value="NZ_CP144921.1"/>
</dbReference>
<keyword evidence="4" id="KW-1185">Reference proteome</keyword>
<dbReference type="InterPro" id="IPR006829">
    <property type="entry name" value="LXG_dom"/>
</dbReference>